<keyword evidence="3" id="KW-1185">Reference proteome</keyword>
<feature type="transmembrane region" description="Helical" evidence="1">
    <location>
        <begin position="102"/>
        <end position="124"/>
    </location>
</feature>
<protein>
    <submittedName>
        <fullName evidence="2">BQ2448_72 protein</fullName>
    </submittedName>
</protein>
<dbReference type="Proteomes" id="UP000198372">
    <property type="component" value="Unassembled WGS sequence"/>
</dbReference>
<keyword evidence="1" id="KW-1133">Transmembrane helix</keyword>
<dbReference type="EMBL" id="FMSP01000003">
    <property type="protein sequence ID" value="SCV67951.1"/>
    <property type="molecule type" value="Genomic_DNA"/>
</dbReference>
<feature type="transmembrane region" description="Helical" evidence="1">
    <location>
        <begin position="72"/>
        <end position="90"/>
    </location>
</feature>
<evidence type="ECO:0000313" key="2">
    <source>
        <dbReference type="EMBL" id="SCV67951.1"/>
    </source>
</evidence>
<reference evidence="3" key="1">
    <citation type="submission" date="2016-09" db="EMBL/GenBank/DDBJ databases">
        <authorList>
            <person name="Jeantristanb JTB J.-T."/>
            <person name="Ricardo R."/>
        </authorList>
    </citation>
    <scope>NUCLEOTIDE SEQUENCE [LARGE SCALE GENOMIC DNA]</scope>
</reference>
<accession>A0A238F7A2</accession>
<feature type="transmembrane region" description="Helical" evidence="1">
    <location>
        <begin position="145"/>
        <end position="161"/>
    </location>
</feature>
<proteinExistence type="predicted"/>
<organism evidence="2 3">
    <name type="scientific">Microbotryum intermedium</name>
    <dbReference type="NCBI Taxonomy" id="269621"/>
    <lineage>
        <taxon>Eukaryota</taxon>
        <taxon>Fungi</taxon>
        <taxon>Dikarya</taxon>
        <taxon>Basidiomycota</taxon>
        <taxon>Pucciniomycotina</taxon>
        <taxon>Microbotryomycetes</taxon>
        <taxon>Microbotryales</taxon>
        <taxon>Microbotryaceae</taxon>
        <taxon>Microbotryum</taxon>
    </lineage>
</organism>
<gene>
    <name evidence="2" type="ORF">BQ2448_72</name>
</gene>
<name>A0A238F7A2_9BASI</name>
<evidence type="ECO:0000313" key="3">
    <source>
        <dbReference type="Proteomes" id="UP000198372"/>
    </source>
</evidence>
<keyword evidence="1" id="KW-0472">Membrane</keyword>
<dbReference type="AlphaFoldDB" id="A0A238F7A2"/>
<evidence type="ECO:0000256" key="1">
    <source>
        <dbReference type="SAM" id="Phobius"/>
    </source>
</evidence>
<sequence>MGYEPLPQLGPNDNPFDVYLQVLDREFRRYPLYGPSSGIKQSSKRWGGPGVWFVRRVPVQGGVNLITTNMRAWFCVCGLLQGVAIIMFLVDGWKAYINGGSWRYVFIFRSLLHLPICFLGWIIANGSLQAFIISLRDTETQLRRVHLVNWFFIAGGSIFLYDSRLGSDLEYHRGP</sequence>
<keyword evidence="1" id="KW-0812">Transmembrane</keyword>